<dbReference type="PANTHER" id="PTHR43259:SF1">
    <property type="entry name" value="N-ACETYLTRANSFERASE DOMAIN-CONTAINING PROTEIN"/>
    <property type="match status" value="1"/>
</dbReference>
<protein>
    <submittedName>
        <fullName evidence="2">Acetyltransferase (GNAT) family protein</fullName>
    </submittedName>
</protein>
<dbReference type="Pfam" id="PF00583">
    <property type="entry name" value="Acetyltransf_1"/>
    <property type="match status" value="1"/>
</dbReference>
<accession>A0A0V8HGC7</accession>
<dbReference type="Gene3D" id="3.40.630.30">
    <property type="match status" value="1"/>
</dbReference>
<proteinExistence type="predicted"/>
<keyword evidence="3" id="KW-1185">Reference proteome</keyword>
<dbReference type="CDD" id="cd04301">
    <property type="entry name" value="NAT_SF"/>
    <property type="match status" value="1"/>
</dbReference>
<dbReference type="InterPro" id="IPR016181">
    <property type="entry name" value="Acyl_CoA_acyltransferase"/>
</dbReference>
<dbReference type="SUPFAM" id="SSF55729">
    <property type="entry name" value="Acyl-CoA N-acyltransferases (Nat)"/>
    <property type="match status" value="1"/>
</dbReference>
<evidence type="ECO:0000313" key="2">
    <source>
        <dbReference type="EMBL" id="SCC15950.1"/>
    </source>
</evidence>
<keyword evidence="2" id="KW-0808">Transferase</keyword>
<gene>
    <name evidence="2" type="ORF">GA0061094_2786</name>
</gene>
<dbReference type="Proteomes" id="UP000181997">
    <property type="component" value="Unassembled WGS sequence"/>
</dbReference>
<dbReference type="OrthoDB" id="65897at2"/>
<sequence length="153" mass="17522">MVTLQKMNTDEFQRYLDTAAADYAKEKVSAGNWEEEESLQKAKDEFSNLLPDGENSENNYLFTILNEKNEGAGIIWLARQSPEKGFIYDIRIKDEYQGKGYGKETMKAIEEKAKQLGMNKIGLHVFGHNKIARGLYEKIGYKTTNVVMEKEVL</sequence>
<name>A0A0V8HGC7_9BACI</name>
<dbReference type="PROSITE" id="PS51186">
    <property type="entry name" value="GNAT"/>
    <property type="match status" value="1"/>
</dbReference>
<dbReference type="AlphaFoldDB" id="A0A0V8HGC7"/>
<dbReference type="RefSeq" id="WP_058298887.1">
    <property type="nucleotide sequence ID" value="NZ_FMAU01000003.1"/>
</dbReference>
<dbReference type="InterPro" id="IPR000182">
    <property type="entry name" value="GNAT_dom"/>
</dbReference>
<organism evidence="2 3">
    <name type="scientific">[Bacillus] enclensis</name>
    <dbReference type="NCBI Taxonomy" id="1402860"/>
    <lineage>
        <taxon>Bacteria</taxon>
        <taxon>Bacillati</taxon>
        <taxon>Bacillota</taxon>
        <taxon>Bacilli</taxon>
        <taxon>Bacillales</taxon>
        <taxon>Bacillaceae</taxon>
        <taxon>Rossellomorea</taxon>
    </lineage>
</organism>
<reference evidence="3" key="1">
    <citation type="submission" date="2016-08" db="EMBL/GenBank/DDBJ databases">
        <authorList>
            <person name="Varghese N."/>
            <person name="Submissions Spin"/>
        </authorList>
    </citation>
    <scope>NUCLEOTIDE SEQUENCE [LARGE SCALE GENOMIC DNA]</scope>
    <source>
        <strain evidence="3">SGD-1123</strain>
    </source>
</reference>
<dbReference type="InterPro" id="IPR052829">
    <property type="entry name" value="N-acetyltransferase_domain"/>
</dbReference>
<feature type="domain" description="N-acetyltransferase" evidence="1">
    <location>
        <begin position="2"/>
        <end position="153"/>
    </location>
</feature>
<dbReference type="PANTHER" id="PTHR43259">
    <property type="entry name" value="SPT10P"/>
    <property type="match status" value="1"/>
</dbReference>
<evidence type="ECO:0000259" key="1">
    <source>
        <dbReference type="PROSITE" id="PS51186"/>
    </source>
</evidence>
<dbReference type="GO" id="GO:0016747">
    <property type="term" value="F:acyltransferase activity, transferring groups other than amino-acyl groups"/>
    <property type="evidence" value="ECO:0007669"/>
    <property type="project" value="InterPro"/>
</dbReference>
<evidence type="ECO:0000313" key="3">
    <source>
        <dbReference type="Proteomes" id="UP000181997"/>
    </source>
</evidence>
<dbReference type="EMBL" id="FMAU01000003">
    <property type="protein sequence ID" value="SCC15950.1"/>
    <property type="molecule type" value="Genomic_DNA"/>
</dbReference>